<comment type="caution">
    <text evidence="3">The sequence shown here is derived from an EMBL/GenBank/DDBJ whole genome shotgun (WGS) entry which is preliminary data.</text>
</comment>
<feature type="non-terminal residue" evidence="3">
    <location>
        <position position="1"/>
    </location>
</feature>
<evidence type="ECO:0000256" key="2">
    <source>
        <dbReference type="SAM" id="MobiDB-lite"/>
    </source>
</evidence>
<evidence type="ECO:0000313" key="4">
    <source>
        <dbReference type="Proteomes" id="UP000324897"/>
    </source>
</evidence>
<dbReference type="EMBL" id="RWGY01000039">
    <property type="protein sequence ID" value="TVU10257.1"/>
    <property type="molecule type" value="Genomic_DNA"/>
</dbReference>
<dbReference type="PANTHER" id="PTHR31175:SF112">
    <property type="entry name" value="SAUR55-AUXIN-RESPONSIVE SAUR FAMILY MEMBER"/>
    <property type="match status" value="1"/>
</dbReference>
<comment type="similarity">
    <text evidence="1">Belongs to the ARG7 family.</text>
</comment>
<dbReference type="Proteomes" id="UP000324897">
    <property type="component" value="Chromosome 3"/>
</dbReference>
<keyword evidence="4" id="KW-1185">Reference proteome</keyword>
<feature type="region of interest" description="Disordered" evidence="2">
    <location>
        <begin position="1"/>
        <end position="40"/>
    </location>
</feature>
<sequence length="228" mass="25896">MPPKWPVEKSMSEEKNQHFIGTSTINKPSNTTNLRPPDTKVRSSLKFHSRKESRSKAAMVKGLVQLAKKWQRMAALARKRLTSTPAKEIEGSSGPSTSVAGKSHFVVYLADRRRFEVPLEYLGTKVFCELLRQSQEEFGFSSNDGRITLPCDATVMEYMMCLLRRGSSEEVERVLLSSMVRPCSYGKQWLCSNHGKQPAHCCFWLLKILHLASSRYGSIEFFLFLLLA</sequence>
<protein>
    <recommendedName>
        <fullName evidence="5">Auxin-responsive protein</fullName>
    </recommendedName>
</protein>
<accession>A0A5J9TGB6</accession>
<dbReference type="Pfam" id="PF02519">
    <property type="entry name" value="Auxin_inducible"/>
    <property type="match status" value="1"/>
</dbReference>
<dbReference type="AlphaFoldDB" id="A0A5J9TGB6"/>
<proteinExistence type="inferred from homology"/>
<evidence type="ECO:0000313" key="3">
    <source>
        <dbReference type="EMBL" id="TVU10257.1"/>
    </source>
</evidence>
<dbReference type="Gramene" id="TVU10257">
    <property type="protein sequence ID" value="TVU10257"/>
    <property type="gene ID" value="EJB05_43777"/>
</dbReference>
<dbReference type="InterPro" id="IPR003676">
    <property type="entry name" value="SAUR_fam"/>
</dbReference>
<feature type="compositionally biased region" description="Basic and acidic residues" evidence="2">
    <location>
        <begin position="1"/>
        <end position="17"/>
    </location>
</feature>
<reference evidence="3 4" key="1">
    <citation type="journal article" date="2019" name="Sci. Rep.">
        <title>A high-quality genome of Eragrostis curvula grass provides insights into Poaceae evolution and supports new strategies to enhance forage quality.</title>
        <authorList>
            <person name="Carballo J."/>
            <person name="Santos B.A.C.M."/>
            <person name="Zappacosta D."/>
            <person name="Garbus I."/>
            <person name="Selva J.P."/>
            <person name="Gallo C.A."/>
            <person name="Diaz A."/>
            <person name="Albertini E."/>
            <person name="Caccamo M."/>
            <person name="Echenique V."/>
        </authorList>
    </citation>
    <scope>NUCLEOTIDE SEQUENCE [LARGE SCALE GENOMIC DNA]</scope>
    <source>
        <strain evidence="4">cv. Victoria</strain>
        <tissue evidence="3">Leaf</tissue>
    </source>
</reference>
<organism evidence="3 4">
    <name type="scientific">Eragrostis curvula</name>
    <name type="common">weeping love grass</name>
    <dbReference type="NCBI Taxonomy" id="38414"/>
    <lineage>
        <taxon>Eukaryota</taxon>
        <taxon>Viridiplantae</taxon>
        <taxon>Streptophyta</taxon>
        <taxon>Embryophyta</taxon>
        <taxon>Tracheophyta</taxon>
        <taxon>Spermatophyta</taxon>
        <taxon>Magnoliopsida</taxon>
        <taxon>Liliopsida</taxon>
        <taxon>Poales</taxon>
        <taxon>Poaceae</taxon>
        <taxon>PACMAD clade</taxon>
        <taxon>Chloridoideae</taxon>
        <taxon>Eragrostideae</taxon>
        <taxon>Eragrostidinae</taxon>
        <taxon>Eragrostis</taxon>
    </lineage>
</organism>
<dbReference type="PANTHER" id="PTHR31175">
    <property type="entry name" value="AUXIN-RESPONSIVE FAMILY PROTEIN"/>
    <property type="match status" value="1"/>
</dbReference>
<dbReference type="OrthoDB" id="1936278at2759"/>
<dbReference type="GO" id="GO:0009733">
    <property type="term" value="P:response to auxin"/>
    <property type="evidence" value="ECO:0007669"/>
    <property type="project" value="InterPro"/>
</dbReference>
<evidence type="ECO:0000256" key="1">
    <source>
        <dbReference type="ARBA" id="ARBA00006974"/>
    </source>
</evidence>
<gene>
    <name evidence="3" type="ORF">EJB05_43777</name>
</gene>
<evidence type="ECO:0008006" key="5">
    <source>
        <dbReference type="Google" id="ProtNLM"/>
    </source>
</evidence>
<name>A0A5J9TGB6_9POAL</name>
<feature type="compositionally biased region" description="Polar residues" evidence="2">
    <location>
        <begin position="19"/>
        <end position="34"/>
    </location>
</feature>